<dbReference type="InterPro" id="IPR036597">
    <property type="entry name" value="Fido-like_dom_sf"/>
</dbReference>
<dbReference type="PANTHER" id="PTHR39560">
    <property type="entry name" value="PROTEIN ADENYLYLTRANSFERASE FIC-RELATED"/>
    <property type="match status" value="1"/>
</dbReference>
<dbReference type="GO" id="GO:0070733">
    <property type="term" value="F:AMPylase activity"/>
    <property type="evidence" value="ECO:0007669"/>
    <property type="project" value="UniProtKB-EC"/>
</dbReference>
<accession>H5TVL8</accession>
<keyword evidence="1" id="KW-0808">Transferase</keyword>
<comment type="catalytic activity">
    <reaction evidence="6">
        <text>L-threonyl-[protein] + ATP = 3-O-(5'-adenylyl)-L-threonyl-[protein] + diphosphate</text>
        <dbReference type="Rhea" id="RHEA:54292"/>
        <dbReference type="Rhea" id="RHEA-COMP:11060"/>
        <dbReference type="Rhea" id="RHEA-COMP:13847"/>
        <dbReference type="ChEBI" id="CHEBI:30013"/>
        <dbReference type="ChEBI" id="CHEBI:30616"/>
        <dbReference type="ChEBI" id="CHEBI:33019"/>
        <dbReference type="ChEBI" id="CHEBI:138113"/>
        <dbReference type="EC" id="2.7.7.108"/>
    </reaction>
</comment>
<evidence type="ECO:0000256" key="1">
    <source>
        <dbReference type="ARBA" id="ARBA00022679"/>
    </source>
</evidence>
<comment type="catalytic activity">
    <reaction evidence="7">
        <text>L-tyrosyl-[protein] + ATP = O-(5'-adenylyl)-L-tyrosyl-[protein] + diphosphate</text>
        <dbReference type="Rhea" id="RHEA:54288"/>
        <dbReference type="Rhea" id="RHEA-COMP:10136"/>
        <dbReference type="Rhea" id="RHEA-COMP:13846"/>
        <dbReference type="ChEBI" id="CHEBI:30616"/>
        <dbReference type="ChEBI" id="CHEBI:33019"/>
        <dbReference type="ChEBI" id="CHEBI:46858"/>
        <dbReference type="ChEBI" id="CHEBI:83624"/>
        <dbReference type="EC" id="2.7.7.108"/>
    </reaction>
</comment>
<evidence type="ECO:0000256" key="7">
    <source>
        <dbReference type="ARBA" id="ARBA00048696"/>
    </source>
</evidence>
<protein>
    <recommendedName>
        <fullName evidence="5">protein adenylyltransferase</fullName>
        <ecNumber evidence="5">2.7.7.108</ecNumber>
    </recommendedName>
</protein>
<dbReference type="SUPFAM" id="SSF140931">
    <property type="entry name" value="Fic-like"/>
    <property type="match status" value="1"/>
</dbReference>
<gene>
    <name evidence="9" type="ORF">GOSPT_010_00070</name>
</gene>
<keyword evidence="4" id="KW-0067">ATP-binding</keyword>
<evidence type="ECO:0000256" key="6">
    <source>
        <dbReference type="ARBA" id="ARBA00047939"/>
    </source>
</evidence>
<dbReference type="AlphaFoldDB" id="H5TVL8"/>
<dbReference type="GO" id="GO:0005524">
    <property type="term" value="F:ATP binding"/>
    <property type="evidence" value="ECO:0007669"/>
    <property type="project" value="UniProtKB-KW"/>
</dbReference>
<reference evidence="9 10" key="1">
    <citation type="submission" date="2012-02" db="EMBL/GenBank/DDBJ databases">
        <title>Whole genome shotgun sequence of Gordonia sputi NBRC 100414.</title>
        <authorList>
            <person name="Yoshida I."/>
            <person name="Hosoyama A."/>
            <person name="Tsuchikane K."/>
            <person name="Katsumata H."/>
            <person name="Yamazaki S."/>
            <person name="Fujita N."/>
        </authorList>
    </citation>
    <scope>NUCLEOTIDE SEQUENCE [LARGE SCALE GENOMIC DNA]</scope>
    <source>
        <strain evidence="9 10">NBRC 100414</strain>
    </source>
</reference>
<evidence type="ECO:0000256" key="5">
    <source>
        <dbReference type="ARBA" id="ARBA00034531"/>
    </source>
</evidence>
<dbReference type="RefSeq" id="WP_005202267.1">
    <property type="nucleotide sequence ID" value="NZ_BAFC01000010.1"/>
</dbReference>
<dbReference type="GO" id="GO:0051302">
    <property type="term" value="P:regulation of cell division"/>
    <property type="evidence" value="ECO:0007669"/>
    <property type="project" value="TreeGrafter"/>
</dbReference>
<dbReference type="PANTHER" id="PTHR39560:SF1">
    <property type="entry name" value="PROTEIN ADENYLYLTRANSFERASE FIC-RELATED"/>
    <property type="match status" value="1"/>
</dbReference>
<sequence>MTTRPWDTGDLDRNWTGYFIPASSVLRNLVHATTHDELTDAEVDLSEYRLLELRENPVLTGPRSYDLAHLCAIHRQLFCDVYEWAGEVRTVGLNKGGVAFCPPANIGQPMNHVADEIARSDQLRAVTPDQLPRTVAYLYDYVNFAHPFREGNGRSTREFFDQLLAERGCGLDWERTDSTELHTACHDARDTGDLSGLIHMFTNIIDDHPAY</sequence>
<keyword evidence="3" id="KW-0547">Nucleotide-binding</keyword>
<evidence type="ECO:0000256" key="3">
    <source>
        <dbReference type="ARBA" id="ARBA00022741"/>
    </source>
</evidence>
<comment type="caution">
    <text evidence="9">The sequence shown here is derived from an EMBL/GenBank/DDBJ whole genome shotgun (WGS) entry which is preliminary data.</text>
</comment>
<dbReference type="eggNOG" id="COG2184">
    <property type="taxonomic scope" value="Bacteria"/>
</dbReference>
<proteinExistence type="predicted"/>
<evidence type="ECO:0000256" key="2">
    <source>
        <dbReference type="ARBA" id="ARBA00022695"/>
    </source>
</evidence>
<dbReference type="EC" id="2.7.7.108" evidence="5"/>
<dbReference type="PROSITE" id="PS51459">
    <property type="entry name" value="FIDO"/>
    <property type="match status" value="1"/>
</dbReference>
<evidence type="ECO:0000313" key="9">
    <source>
        <dbReference type="EMBL" id="GAB37526.1"/>
    </source>
</evidence>
<keyword evidence="10" id="KW-1185">Reference proteome</keyword>
<dbReference type="EMBL" id="BAFC01000010">
    <property type="protein sequence ID" value="GAB37526.1"/>
    <property type="molecule type" value="Genomic_DNA"/>
</dbReference>
<organism evidence="9 10">
    <name type="scientific">Gordonia sputi NBRC 100414</name>
    <dbReference type="NCBI Taxonomy" id="1089453"/>
    <lineage>
        <taxon>Bacteria</taxon>
        <taxon>Bacillati</taxon>
        <taxon>Actinomycetota</taxon>
        <taxon>Actinomycetes</taxon>
        <taxon>Mycobacteriales</taxon>
        <taxon>Gordoniaceae</taxon>
        <taxon>Gordonia</taxon>
    </lineage>
</organism>
<evidence type="ECO:0000313" key="10">
    <source>
        <dbReference type="Proteomes" id="UP000005845"/>
    </source>
</evidence>
<name>H5TVL8_9ACTN</name>
<dbReference type="Pfam" id="PF02661">
    <property type="entry name" value="Fic"/>
    <property type="match status" value="1"/>
</dbReference>
<dbReference type="Gene3D" id="1.10.3290.10">
    <property type="entry name" value="Fido-like domain"/>
    <property type="match status" value="1"/>
</dbReference>
<feature type="domain" description="Fido" evidence="8">
    <location>
        <begin position="65"/>
        <end position="203"/>
    </location>
</feature>
<dbReference type="InterPro" id="IPR003812">
    <property type="entry name" value="Fido"/>
</dbReference>
<dbReference type="Proteomes" id="UP000005845">
    <property type="component" value="Unassembled WGS sequence"/>
</dbReference>
<evidence type="ECO:0000259" key="8">
    <source>
        <dbReference type="PROSITE" id="PS51459"/>
    </source>
</evidence>
<keyword evidence="2" id="KW-0548">Nucleotidyltransferase</keyword>
<evidence type="ECO:0000256" key="4">
    <source>
        <dbReference type="ARBA" id="ARBA00022840"/>
    </source>
</evidence>